<name>A0AAE6D0K2_9BBAC</name>
<organism evidence="1 2">
    <name type="scientific">Hyphantria cunea granulovirus</name>
    <dbReference type="NCBI Taxonomy" id="307448"/>
    <lineage>
        <taxon>Viruses</taxon>
        <taxon>Viruses incertae sedis</taxon>
        <taxon>Naldaviricetes</taxon>
        <taxon>Lefavirales</taxon>
        <taxon>Baculoviridae</taxon>
        <taxon>Betabaculovirus</taxon>
        <taxon>Betabaculovirus hycuneae</taxon>
    </lineage>
</organism>
<dbReference type="EMBL" id="MH923363">
    <property type="protein sequence ID" value="QBQ01560.1"/>
    <property type="molecule type" value="Genomic_DNA"/>
</dbReference>
<reference evidence="1" key="1">
    <citation type="journal article" date="2019" name="Genomics">
        <title>Genome sequence analysis and organization of the Hyphantria cunea granulovirus (HycuGV-Hc1) from Turkey.</title>
        <authorList>
            <person name="Gencer D."/>
            <person name="Bayramoglu Z."/>
            <person name="Nalcacioglu R."/>
            <person name="Demirbag Z."/>
            <person name="Demir I."/>
        </authorList>
    </citation>
    <scope>NUCLEOTIDE SEQUENCE</scope>
    <source>
        <strain evidence="1">Hc1</strain>
    </source>
</reference>
<evidence type="ECO:0000313" key="1">
    <source>
        <dbReference type="EMBL" id="QBQ01560.1"/>
    </source>
</evidence>
<dbReference type="InterPro" id="IPR009235">
    <property type="entry name" value="AcMNPV_Orf146"/>
</dbReference>
<evidence type="ECO:0000313" key="2">
    <source>
        <dbReference type="Proteomes" id="UP000831479"/>
    </source>
</evidence>
<protein>
    <submittedName>
        <fullName evidence="1">PlxyGVORF11-like protein</fullName>
    </submittedName>
</protein>
<gene>
    <name evidence="1" type="ORF">HycuGV_00007</name>
</gene>
<accession>A0AAE6D0K2</accession>
<sequence length="191" mass="21568">MFNFIKANTGSEVSLVFQFAHNCDSIIEFYYAFGVFDQQHNRMVTGMDVNKPINCKFTLIKEATDSLANNTANNTYVLSVLRTDRLLPDLINNLKQPVVAQVLAIQEQPQIWYILGVKKVYEAVASRTIVRVKIANGEEIEKELFRISGGIPADLIRAFNTLKIKNPHYLQTLCLRGAPVDNSKVTVFKTN</sequence>
<dbReference type="Proteomes" id="UP000831479">
    <property type="component" value="Segment"/>
</dbReference>
<dbReference type="Pfam" id="PF05959">
    <property type="entry name" value="DUF884"/>
    <property type="match status" value="1"/>
</dbReference>
<proteinExistence type="predicted"/>
<keyword evidence="2" id="KW-1185">Reference proteome</keyword>